<evidence type="ECO:0000256" key="4">
    <source>
        <dbReference type="ARBA" id="ARBA00022529"/>
    </source>
</evidence>
<evidence type="ECO:0000256" key="9">
    <source>
        <dbReference type="SAM" id="SignalP"/>
    </source>
</evidence>
<dbReference type="Gramene" id="CDY23475">
    <property type="protein sequence ID" value="CDY23475"/>
    <property type="gene ID" value="GSBRNA2T00022095001"/>
</dbReference>
<keyword evidence="5" id="KW-0295">Fungicide</keyword>
<organism evidence="10 11">
    <name type="scientific">Brassica napus</name>
    <name type="common">Rape</name>
    <dbReference type="NCBI Taxonomy" id="3708"/>
    <lineage>
        <taxon>Eukaryota</taxon>
        <taxon>Viridiplantae</taxon>
        <taxon>Streptophyta</taxon>
        <taxon>Embryophyta</taxon>
        <taxon>Tracheophyta</taxon>
        <taxon>Spermatophyta</taxon>
        <taxon>Magnoliopsida</taxon>
        <taxon>eudicotyledons</taxon>
        <taxon>Gunneridae</taxon>
        <taxon>Pentapetalae</taxon>
        <taxon>rosids</taxon>
        <taxon>malvids</taxon>
        <taxon>Brassicales</taxon>
        <taxon>Brassicaceae</taxon>
        <taxon>Brassiceae</taxon>
        <taxon>Brassica</taxon>
    </lineage>
</organism>
<proteinExistence type="inferred from homology"/>
<evidence type="ECO:0000256" key="7">
    <source>
        <dbReference type="ARBA" id="ARBA00022821"/>
    </source>
</evidence>
<accession>A0A078GAM0</accession>
<dbReference type="PANTHER" id="PTHR33830:SF10">
    <property type="entry name" value="DEFENSIN-LIKE PROTEIN 122-RELATED"/>
    <property type="match status" value="1"/>
</dbReference>
<keyword evidence="8" id="KW-1015">Disulfide bond</keyword>
<keyword evidence="7" id="KW-0611">Plant defense</keyword>
<evidence type="ECO:0000313" key="10">
    <source>
        <dbReference type="EMBL" id="CDY23475.1"/>
    </source>
</evidence>
<dbReference type="OMA" id="QQKWKGS"/>
<comment type="subcellular location">
    <subcellularLocation>
        <location evidence="1">Secreted</location>
    </subcellularLocation>
</comment>
<keyword evidence="4" id="KW-0929">Antimicrobial</keyword>
<evidence type="ECO:0000256" key="3">
    <source>
        <dbReference type="ARBA" id="ARBA00022525"/>
    </source>
</evidence>
<keyword evidence="11" id="KW-1185">Reference proteome</keyword>
<feature type="signal peptide" evidence="9">
    <location>
        <begin position="1"/>
        <end position="25"/>
    </location>
</feature>
<dbReference type="PANTHER" id="PTHR33830">
    <property type="entry name" value="DEFENSIN-LIKE PROTEIN 184-RELATED"/>
    <property type="match status" value="1"/>
</dbReference>
<evidence type="ECO:0000256" key="5">
    <source>
        <dbReference type="ARBA" id="ARBA00022577"/>
    </source>
</evidence>
<dbReference type="Proteomes" id="UP000028999">
    <property type="component" value="Unassembled WGS sequence"/>
</dbReference>
<name>A0A078GAM0_BRANA</name>
<protein>
    <submittedName>
        <fullName evidence="10">BnaC06g24440D protein</fullName>
    </submittedName>
</protein>
<dbReference type="GO" id="GO:0005576">
    <property type="term" value="C:extracellular region"/>
    <property type="evidence" value="ECO:0007669"/>
    <property type="project" value="UniProtKB-SubCell"/>
</dbReference>
<dbReference type="Pfam" id="PF07333">
    <property type="entry name" value="SLR1-BP"/>
    <property type="match status" value="1"/>
</dbReference>
<dbReference type="GO" id="GO:0031640">
    <property type="term" value="P:killing of cells of another organism"/>
    <property type="evidence" value="ECO:0007669"/>
    <property type="project" value="UniProtKB-KW"/>
</dbReference>
<evidence type="ECO:0000256" key="1">
    <source>
        <dbReference type="ARBA" id="ARBA00004613"/>
    </source>
</evidence>
<dbReference type="EMBL" id="LK032144">
    <property type="protein sequence ID" value="CDY23475.1"/>
    <property type="molecule type" value="Genomic_DNA"/>
</dbReference>
<dbReference type="InterPro" id="IPR010851">
    <property type="entry name" value="DEFL"/>
</dbReference>
<dbReference type="PaxDb" id="3708-A0A078GAM0"/>
<dbReference type="SMR" id="A0A078GAM0"/>
<feature type="chain" id="PRO_5044539454" evidence="9">
    <location>
        <begin position="26"/>
        <end position="74"/>
    </location>
</feature>
<evidence type="ECO:0000256" key="2">
    <source>
        <dbReference type="ARBA" id="ARBA00006722"/>
    </source>
</evidence>
<sequence>MTKASIFAFFMIIFLLGISMQETQGQQMCHDLAIKSNCNDGACTNLCKLKWNGSGSCFQNQQVFSCLCNFICKF</sequence>
<keyword evidence="6 9" id="KW-0732">Signal</keyword>
<gene>
    <name evidence="10" type="primary">BnaC06g24440D</name>
    <name evidence="10" type="ORF">GSBRNA2T00022095001</name>
</gene>
<evidence type="ECO:0000256" key="8">
    <source>
        <dbReference type="ARBA" id="ARBA00023157"/>
    </source>
</evidence>
<evidence type="ECO:0000256" key="6">
    <source>
        <dbReference type="ARBA" id="ARBA00022729"/>
    </source>
</evidence>
<dbReference type="STRING" id="3708.A0A078GAM0"/>
<keyword evidence="3" id="KW-0964">Secreted</keyword>
<comment type="similarity">
    <text evidence="2">Belongs to the DEFL family.</text>
</comment>
<reference evidence="10 11" key="1">
    <citation type="journal article" date="2014" name="Science">
        <title>Plant genetics. Early allopolyploid evolution in the post-Neolithic Brassica napus oilseed genome.</title>
        <authorList>
            <person name="Chalhoub B."/>
            <person name="Denoeud F."/>
            <person name="Liu S."/>
            <person name="Parkin I.A."/>
            <person name="Tang H."/>
            <person name="Wang X."/>
            <person name="Chiquet J."/>
            <person name="Belcram H."/>
            <person name="Tong C."/>
            <person name="Samans B."/>
            <person name="Correa M."/>
            <person name="Da Silva C."/>
            <person name="Just J."/>
            <person name="Falentin C."/>
            <person name="Koh C.S."/>
            <person name="Le Clainche I."/>
            <person name="Bernard M."/>
            <person name="Bento P."/>
            <person name="Noel B."/>
            <person name="Labadie K."/>
            <person name="Alberti A."/>
            <person name="Charles M."/>
            <person name="Arnaud D."/>
            <person name="Guo H."/>
            <person name="Daviaud C."/>
            <person name="Alamery S."/>
            <person name="Jabbari K."/>
            <person name="Zhao M."/>
            <person name="Edger P.P."/>
            <person name="Chelaifa H."/>
            <person name="Tack D."/>
            <person name="Lassalle G."/>
            <person name="Mestiri I."/>
            <person name="Schnel N."/>
            <person name="Le Paslier M.C."/>
            <person name="Fan G."/>
            <person name="Renault V."/>
            <person name="Bayer P.E."/>
            <person name="Golicz A.A."/>
            <person name="Manoli S."/>
            <person name="Lee T.H."/>
            <person name="Thi V.H."/>
            <person name="Chalabi S."/>
            <person name="Hu Q."/>
            <person name="Fan C."/>
            <person name="Tollenaere R."/>
            <person name="Lu Y."/>
            <person name="Battail C."/>
            <person name="Shen J."/>
            <person name="Sidebottom C.H."/>
            <person name="Wang X."/>
            <person name="Canaguier A."/>
            <person name="Chauveau A."/>
            <person name="Berard A."/>
            <person name="Deniot G."/>
            <person name="Guan M."/>
            <person name="Liu Z."/>
            <person name="Sun F."/>
            <person name="Lim Y.P."/>
            <person name="Lyons E."/>
            <person name="Town C.D."/>
            <person name="Bancroft I."/>
            <person name="Wang X."/>
            <person name="Meng J."/>
            <person name="Ma J."/>
            <person name="Pires J.C."/>
            <person name="King G.J."/>
            <person name="Brunel D."/>
            <person name="Delourme R."/>
            <person name="Renard M."/>
            <person name="Aury J.M."/>
            <person name="Adams K.L."/>
            <person name="Batley J."/>
            <person name="Snowdon R.J."/>
            <person name="Tost J."/>
            <person name="Edwards D."/>
            <person name="Zhou Y."/>
            <person name="Hua W."/>
            <person name="Sharpe A.G."/>
            <person name="Paterson A.H."/>
            <person name="Guan C."/>
            <person name="Wincker P."/>
        </authorList>
    </citation>
    <scope>NUCLEOTIDE SEQUENCE [LARGE SCALE GENOMIC DNA]</scope>
    <source>
        <strain evidence="11">cv. Darmor-bzh</strain>
    </source>
</reference>
<dbReference type="AlphaFoldDB" id="A0A078GAM0"/>
<evidence type="ECO:0000313" key="11">
    <source>
        <dbReference type="Proteomes" id="UP000028999"/>
    </source>
</evidence>
<dbReference type="GO" id="GO:0050832">
    <property type="term" value="P:defense response to fungus"/>
    <property type="evidence" value="ECO:0007669"/>
    <property type="project" value="UniProtKB-KW"/>
</dbReference>